<sequence>MKTDNRFLTDVVAVIQDIQPIAAHNKKEGEKTHVPFTITNGKTYINVTFFNELAQFFLKAREKILDEPIVIVIASAKVTEWKKALHLTNFPATRFYLNPKHHAVKLLRHRLEEPNFYVMDIEDDYVEQCQILKVADIKKLTDEFIEKKVACQLTV</sequence>
<reference evidence="1" key="2">
    <citation type="submission" date="2023-05" db="EMBL/GenBank/DDBJ databases">
        <authorList>
            <person name="Schelkunov M.I."/>
        </authorList>
    </citation>
    <scope>NUCLEOTIDE SEQUENCE</scope>
    <source>
        <strain evidence="1">Hsosn_3</strain>
        <tissue evidence="1">Leaf</tissue>
    </source>
</reference>
<gene>
    <name evidence="1" type="ORF">POM88_022962</name>
</gene>
<comment type="caution">
    <text evidence="1">The sequence shown here is derived from an EMBL/GenBank/DDBJ whole genome shotgun (WGS) entry which is preliminary data.</text>
</comment>
<reference evidence="1" key="1">
    <citation type="submission" date="2023-02" db="EMBL/GenBank/DDBJ databases">
        <title>Genome of toxic invasive species Heracleum sosnowskyi carries increased number of genes despite the absence of recent whole-genome duplications.</title>
        <authorList>
            <person name="Schelkunov M."/>
            <person name="Shtratnikova V."/>
            <person name="Makarenko M."/>
            <person name="Klepikova A."/>
            <person name="Omelchenko D."/>
            <person name="Novikova G."/>
            <person name="Obukhova E."/>
            <person name="Bogdanov V."/>
            <person name="Penin A."/>
            <person name="Logacheva M."/>
        </authorList>
    </citation>
    <scope>NUCLEOTIDE SEQUENCE</scope>
    <source>
        <strain evidence="1">Hsosn_3</strain>
        <tissue evidence="1">Leaf</tissue>
    </source>
</reference>
<accession>A0AAD8IIW4</accession>
<evidence type="ECO:0000313" key="1">
    <source>
        <dbReference type="EMBL" id="KAK1385227.1"/>
    </source>
</evidence>
<dbReference type="CDD" id="cd04481">
    <property type="entry name" value="RPA1_DBD_B_like"/>
    <property type="match status" value="1"/>
</dbReference>
<dbReference type="Gene3D" id="2.40.50.140">
    <property type="entry name" value="Nucleic acid-binding proteins"/>
    <property type="match status" value="1"/>
</dbReference>
<dbReference type="EMBL" id="JAUIZM010000005">
    <property type="protein sequence ID" value="KAK1385227.1"/>
    <property type="molecule type" value="Genomic_DNA"/>
</dbReference>
<dbReference type="InterPro" id="IPR012340">
    <property type="entry name" value="NA-bd_OB-fold"/>
</dbReference>
<dbReference type="AlphaFoldDB" id="A0AAD8IIW4"/>
<evidence type="ECO:0008006" key="3">
    <source>
        <dbReference type="Google" id="ProtNLM"/>
    </source>
</evidence>
<organism evidence="1 2">
    <name type="scientific">Heracleum sosnowskyi</name>
    <dbReference type="NCBI Taxonomy" id="360622"/>
    <lineage>
        <taxon>Eukaryota</taxon>
        <taxon>Viridiplantae</taxon>
        <taxon>Streptophyta</taxon>
        <taxon>Embryophyta</taxon>
        <taxon>Tracheophyta</taxon>
        <taxon>Spermatophyta</taxon>
        <taxon>Magnoliopsida</taxon>
        <taxon>eudicotyledons</taxon>
        <taxon>Gunneridae</taxon>
        <taxon>Pentapetalae</taxon>
        <taxon>asterids</taxon>
        <taxon>campanulids</taxon>
        <taxon>Apiales</taxon>
        <taxon>Apiaceae</taxon>
        <taxon>Apioideae</taxon>
        <taxon>apioid superclade</taxon>
        <taxon>Tordylieae</taxon>
        <taxon>Tordyliinae</taxon>
        <taxon>Heracleum</taxon>
    </lineage>
</organism>
<protein>
    <recommendedName>
        <fullName evidence="3">Nucleic acid-binding protein</fullName>
    </recommendedName>
</protein>
<keyword evidence="2" id="KW-1185">Reference proteome</keyword>
<dbReference type="Proteomes" id="UP001237642">
    <property type="component" value="Unassembled WGS sequence"/>
</dbReference>
<dbReference type="SUPFAM" id="SSF50249">
    <property type="entry name" value="Nucleic acid-binding proteins"/>
    <property type="match status" value="1"/>
</dbReference>
<name>A0AAD8IIW4_9APIA</name>
<evidence type="ECO:0000313" key="2">
    <source>
        <dbReference type="Proteomes" id="UP001237642"/>
    </source>
</evidence>
<proteinExistence type="predicted"/>